<sequence>MLEFGSLGHPWRARENFRKLYDECSRKEDEVYITCEDETGKCKENQGYKNVLGYARIAKEQIVICPNFFNRPKSSSEITAANQDTTIMHELAHVVLDLPKDFGYEWKGVHDLRGHLRPDETRHGTRRLFLEPPSSSDRETEKDADGIDYPEGGLKAWLVVLGSWCAMTAGLGIANSTGIFEAYVSNTVLSSSSTLCLTFVSHTKTTKQLYYYQLLLVLSILSGTGRLVPEYASHWLRSVRPMPPEHHALSRPPADQEARNPRESLQGFAPSLDIKDETGATLVTTLGVLFVEWAYLVPITHVPSYYHICQDLHGTENAANGEVARSAGSTP</sequence>
<dbReference type="InterPro" id="IPR024079">
    <property type="entry name" value="MetalloPept_cat_dom_sf"/>
</dbReference>
<feature type="region of interest" description="Disordered" evidence="1">
    <location>
        <begin position="123"/>
        <end position="145"/>
    </location>
</feature>
<dbReference type="Gene3D" id="3.40.390.10">
    <property type="entry name" value="Collagenase (Catalytic Domain)"/>
    <property type="match status" value="1"/>
</dbReference>
<dbReference type="EMBL" id="JH793687">
    <property type="protein sequence ID" value="ELQ33709.1"/>
    <property type="molecule type" value="Genomic_DNA"/>
</dbReference>
<dbReference type="GO" id="GO:0004222">
    <property type="term" value="F:metalloendopeptidase activity"/>
    <property type="evidence" value="ECO:0007669"/>
    <property type="project" value="InterPro"/>
</dbReference>
<proteinExistence type="predicted"/>
<accession>A0AA97PGG5</accession>
<feature type="compositionally biased region" description="Basic and acidic residues" evidence="1">
    <location>
        <begin position="136"/>
        <end position="145"/>
    </location>
</feature>
<dbReference type="Pfam" id="PF14521">
    <property type="entry name" value="Aspzincin_M35"/>
    <property type="match status" value="1"/>
</dbReference>
<protein>
    <recommendedName>
        <fullName evidence="2">Lysine-specific metallo-endopeptidase domain-containing protein</fullName>
    </recommendedName>
</protein>
<reference evidence="3" key="1">
    <citation type="journal article" date="2012" name="PLoS Genet.">
        <title>Comparative analysis of the genomes of two field isolates of the rice blast fungus Magnaporthe oryzae.</title>
        <authorList>
            <person name="Xue M."/>
            <person name="Yang J."/>
            <person name="Li Z."/>
            <person name="Hu S."/>
            <person name="Yao N."/>
            <person name="Dean R.A."/>
            <person name="Zhao W."/>
            <person name="Shen M."/>
            <person name="Zhang H."/>
            <person name="Li C."/>
            <person name="Liu L."/>
            <person name="Cao L."/>
            <person name="Xu X."/>
            <person name="Xing Y."/>
            <person name="Hsiang T."/>
            <person name="Zhang Z."/>
            <person name="Xu J.R."/>
            <person name="Peng Y.L."/>
        </authorList>
    </citation>
    <scope>NUCLEOTIDE SEQUENCE</scope>
    <source>
        <strain evidence="3">Y34</strain>
    </source>
</reference>
<dbReference type="Proteomes" id="UP000011086">
    <property type="component" value="Unassembled WGS sequence"/>
</dbReference>
<dbReference type="InterPro" id="IPR029463">
    <property type="entry name" value="Lys_MEP"/>
</dbReference>
<dbReference type="AlphaFoldDB" id="A0AA97PGG5"/>
<dbReference type="SUPFAM" id="SSF55486">
    <property type="entry name" value="Metalloproteases ('zincins'), catalytic domain"/>
    <property type="match status" value="1"/>
</dbReference>
<name>A0AA97PGG5_PYRO3</name>
<organism evidence="3">
    <name type="scientific">Pyricularia oryzae (strain Y34)</name>
    <name type="common">Rice blast fungus</name>
    <name type="synonym">Magnaporthe oryzae</name>
    <dbReference type="NCBI Taxonomy" id="1143189"/>
    <lineage>
        <taxon>Eukaryota</taxon>
        <taxon>Fungi</taxon>
        <taxon>Dikarya</taxon>
        <taxon>Ascomycota</taxon>
        <taxon>Pezizomycotina</taxon>
        <taxon>Sordariomycetes</taxon>
        <taxon>Sordariomycetidae</taxon>
        <taxon>Magnaporthales</taxon>
        <taxon>Pyriculariaceae</taxon>
        <taxon>Pyricularia</taxon>
    </lineage>
</organism>
<gene>
    <name evidence="3" type="ORF">OOU_Y34scaffold00897g5</name>
</gene>
<feature type="domain" description="Lysine-specific metallo-endopeptidase" evidence="2">
    <location>
        <begin position="13"/>
        <end position="112"/>
    </location>
</feature>
<evidence type="ECO:0000259" key="2">
    <source>
        <dbReference type="Pfam" id="PF14521"/>
    </source>
</evidence>
<evidence type="ECO:0000256" key="1">
    <source>
        <dbReference type="SAM" id="MobiDB-lite"/>
    </source>
</evidence>
<evidence type="ECO:0000313" key="3">
    <source>
        <dbReference type="EMBL" id="ELQ33709.1"/>
    </source>
</evidence>